<dbReference type="RefSeq" id="WP_380927929.1">
    <property type="nucleotide sequence ID" value="NZ_JBHUGS010000001.1"/>
</dbReference>
<evidence type="ECO:0000256" key="5">
    <source>
        <dbReference type="ARBA" id="ARBA00023136"/>
    </source>
</evidence>
<gene>
    <name evidence="8" type="ORF">ACFSGX_05035</name>
</gene>
<proteinExistence type="inferred from homology"/>
<protein>
    <submittedName>
        <fullName evidence="8">DMT family transporter</fullName>
    </submittedName>
</protein>
<comment type="similarity">
    <text evidence="2">Belongs to the drug/metabolite transporter (DMT) superfamily. 10 TMS drug/metabolite exporter (DME) (TC 2.A.7.3) family.</text>
</comment>
<feature type="transmembrane region" description="Helical" evidence="6">
    <location>
        <begin position="197"/>
        <end position="216"/>
    </location>
</feature>
<dbReference type="SUPFAM" id="SSF103481">
    <property type="entry name" value="Multidrug resistance efflux transporter EmrE"/>
    <property type="match status" value="2"/>
</dbReference>
<feature type="transmembrane region" description="Helical" evidence="6">
    <location>
        <begin position="162"/>
        <end position="185"/>
    </location>
</feature>
<evidence type="ECO:0000259" key="7">
    <source>
        <dbReference type="Pfam" id="PF00892"/>
    </source>
</evidence>
<feature type="domain" description="EamA" evidence="7">
    <location>
        <begin position="23"/>
        <end position="156"/>
    </location>
</feature>
<reference evidence="9" key="1">
    <citation type="journal article" date="2019" name="Int. J. Syst. Evol. Microbiol.">
        <title>The Global Catalogue of Microorganisms (GCM) 10K type strain sequencing project: providing services to taxonomists for standard genome sequencing and annotation.</title>
        <authorList>
            <consortium name="The Broad Institute Genomics Platform"/>
            <consortium name="The Broad Institute Genome Sequencing Center for Infectious Disease"/>
            <person name="Wu L."/>
            <person name="Ma J."/>
        </authorList>
    </citation>
    <scope>NUCLEOTIDE SEQUENCE [LARGE SCALE GENOMIC DNA]</scope>
    <source>
        <strain evidence="9">CGMCC 1.12702</strain>
    </source>
</reference>
<keyword evidence="3 6" id="KW-0812">Transmembrane</keyword>
<name>A0ABW4TTW5_9SPHN</name>
<accession>A0ABW4TTW5</accession>
<feature type="transmembrane region" description="Helical" evidence="6">
    <location>
        <begin position="92"/>
        <end position="111"/>
    </location>
</feature>
<comment type="caution">
    <text evidence="8">The sequence shown here is derived from an EMBL/GenBank/DDBJ whole genome shotgun (WGS) entry which is preliminary data.</text>
</comment>
<evidence type="ECO:0000313" key="9">
    <source>
        <dbReference type="Proteomes" id="UP001597400"/>
    </source>
</evidence>
<dbReference type="Proteomes" id="UP001597400">
    <property type="component" value="Unassembled WGS sequence"/>
</dbReference>
<feature type="transmembrane region" description="Helical" evidence="6">
    <location>
        <begin position="140"/>
        <end position="156"/>
    </location>
</feature>
<feature type="domain" description="EamA" evidence="7">
    <location>
        <begin position="167"/>
        <end position="295"/>
    </location>
</feature>
<comment type="subcellular location">
    <subcellularLocation>
        <location evidence="1">Membrane</location>
        <topology evidence="1">Multi-pass membrane protein</topology>
    </subcellularLocation>
</comment>
<organism evidence="8 9">
    <name type="scientific">Sphingomonas arantia</name>
    <dbReference type="NCBI Taxonomy" id="1460676"/>
    <lineage>
        <taxon>Bacteria</taxon>
        <taxon>Pseudomonadati</taxon>
        <taxon>Pseudomonadota</taxon>
        <taxon>Alphaproteobacteria</taxon>
        <taxon>Sphingomonadales</taxon>
        <taxon>Sphingomonadaceae</taxon>
        <taxon>Sphingomonas</taxon>
    </lineage>
</organism>
<keyword evidence="5 6" id="KW-0472">Membrane</keyword>
<evidence type="ECO:0000256" key="2">
    <source>
        <dbReference type="ARBA" id="ARBA00009853"/>
    </source>
</evidence>
<dbReference type="EMBL" id="JBHUGS010000001">
    <property type="protein sequence ID" value="MFD1950129.1"/>
    <property type="molecule type" value="Genomic_DNA"/>
</dbReference>
<evidence type="ECO:0000313" key="8">
    <source>
        <dbReference type="EMBL" id="MFD1950129.1"/>
    </source>
</evidence>
<sequence>MPNPTPLPATPAKVAPAADRPLLGIALRLGSASCFAIMAVALKLSSERGVTAPEMILYRNGFGLPVLLAWVLLGPGLGALRTKRPLAHLTRSAIGLVSMVLTFEALILLPLAEATTITFAAPVFATILSVFVLSERVGRYRWAAVAMGFTGVLIVMQPGSDALPIVGVAVAVAAAVGQAGVAITLRQIGKSEGIAAIVFWFTVATTVAGLLALPWFGQRHDATTWALLVAAGVVGIAGQLMMTASLQHAPVAVVAPLDYLQILWATLFGWLVFAHAPVATTLLGAALVVAGGLLTAWREHYLRRTVTAPSL</sequence>
<keyword evidence="4 6" id="KW-1133">Transmembrane helix</keyword>
<dbReference type="Pfam" id="PF00892">
    <property type="entry name" value="EamA"/>
    <property type="match status" value="2"/>
</dbReference>
<feature type="transmembrane region" description="Helical" evidence="6">
    <location>
        <begin position="62"/>
        <end position="80"/>
    </location>
</feature>
<feature type="transmembrane region" description="Helical" evidence="6">
    <location>
        <begin position="117"/>
        <end position="133"/>
    </location>
</feature>
<evidence type="ECO:0000256" key="6">
    <source>
        <dbReference type="SAM" id="Phobius"/>
    </source>
</evidence>
<dbReference type="InterPro" id="IPR037185">
    <property type="entry name" value="EmrE-like"/>
</dbReference>
<feature type="transmembrane region" description="Helical" evidence="6">
    <location>
        <begin position="278"/>
        <end position="297"/>
    </location>
</feature>
<dbReference type="PANTHER" id="PTHR22911">
    <property type="entry name" value="ACYL-MALONYL CONDENSING ENZYME-RELATED"/>
    <property type="match status" value="1"/>
</dbReference>
<feature type="transmembrane region" description="Helical" evidence="6">
    <location>
        <begin position="249"/>
        <end position="272"/>
    </location>
</feature>
<keyword evidence="9" id="KW-1185">Reference proteome</keyword>
<evidence type="ECO:0000256" key="4">
    <source>
        <dbReference type="ARBA" id="ARBA00022989"/>
    </source>
</evidence>
<dbReference type="PANTHER" id="PTHR22911:SF6">
    <property type="entry name" value="SOLUTE CARRIER FAMILY 35 MEMBER G1"/>
    <property type="match status" value="1"/>
</dbReference>
<dbReference type="InterPro" id="IPR000620">
    <property type="entry name" value="EamA_dom"/>
</dbReference>
<feature type="transmembrane region" description="Helical" evidence="6">
    <location>
        <begin position="222"/>
        <end position="242"/>
    </location>
</feature>
<evidence type="ECO:0000256" key="3">
    <source>
        <dbReference type="ARBA" id="ARBA00022692"/>
    </source>
</evidence>
<evidence type="ECO:0000256" key="1">
    <source>
        <dbReference type="ARBA" id="ARBA00004141"/>
    </source>
</evidence>